<evidence type="ECO:0000256" key="2">
    <source>
        <dbReference type="SAM" id="SignalP"/>
    </source>
</evidence>
<feature type="compositionally biased region" description="Low complexity" evidence="1">
    <location>
        <begin position="102"/>
        <end position="136"/>
    </location>
</feature>
<evidence type="ECO:0000313" key="4">
    <source>
        <dbReference type="Proteomes" id="UP000828390"/>
    </source>
</evidence>
<keyword evidence="2" id="KW-0732">Signal</keyword>
<reference evidence="3" key="1">
    <citation type="journal article" date="2019" name="bioRxiv">
        <title>The Genome of the Zebra Mussel, Dreissena polymorpha: A Resource for Invasive Species Research.</title>
        <authorList>
            <person name="McCartney M.A."/>
            <person name="Auch B."/>
            <person name="Kono T."/>
            <person name="Mallez S."/>
            <person name="Zhang Y."/>
            <person name="Obille A."/>
            <person name="Becker A."/>
            <person name="Abrahante J.E."/>
            <person name="Garbe J."/>
            <person name="Badalamenti J.P."/>
            <person name="Herman A."/>
            <person name="Mangelson H."/>
            <person name="Liachko I."/>
            <person name="Sullivan S."/>
            <person name="Sone E.D."/>
            <person name="Koren S."/>
            <person name="Silverstein K.A.T."/>
            <person name="Beckman K.B."/>
            <person name="Gohl D.M."/>
        </authorList>
    </citation>
    <scope>NUCLEOTIDE SEQUENCE</scope>
    <source>
        <strain evidence="3">Duluth1</strain>
        <tissue evidence="3">Whole animal</tissue>
    </source>
</reference>
<feature type="region of interest" description="Disordered" evidence="1">
    <location>
        <begin position="56"/>
        <end position="146"/>
    </location>
</feature>
<protein>
    <submittedName>
        <fullName evidence="3">Uncharacterized protein</fullName>
    </submittedName>
</protein>
<gene>
    <name evidence="3" type="ORF">DPMN_122037</name>
</gene>
<dbReference type="EMBL" id="JAIWYP010000005">
    <property type="protein sequence ID" value="KAH3820291.1"/>
    <property type="molecule type" value="Genomic_DNA"/>
</dbReference>
<comment type="caution">
    <text evidence="3">The sequence shown here is derived from an EMBL/GenBank/DDBJ whole genome shotgun (WGS) entry which is preliminary data.</text>
</comment>
<reference evidence="3" key="2">
    <citation type="submission" date="2020-11" db="EMBL/GenBank/DDBJ databases">
        <authorList>
            <person name="McCartney M.A."/>
            <person name="Auch B."/>
            <person name="Kono T."/>
            <person name="Mallez S."/>
            <person name="Becker A."/>
            <person name="Gohl D.M."/>
            <person name="Silverstein K.A.T."/>
            <person name="Koren S."/>
            <person name="Bechman K.B."/>
            <person name="Herman A."/>
            <person name="Abrahante J.E."/>
            <person name="Garbe J."/>
        </authorList>
    </citation>
    <scope>NUCLEOTIDE SEQUENCE</scope>
    <source>
        <strain evidence="3">Duluth1</strain>
        <tissue evidence="3">Whole animal</tissue>
    </source>
</reference>
<accession>A0A9D4GMT1</accession>
<dbReference type="AlphaFoldDB" id="A0A9D4GMT1"/>
<evidence type="ECO:0000256" key="1">
    <source>
        <dbReference type="SAM" id="MobiDB-lite"/>
    </source>
</evidence>
<name>A0A9D4GMT1_DREPO</name>
<feature type="compositionally biased region" description="Polar residues" evidence="1">
    <location>
        <begin position="56"/>
        <end position="94"/>
    </location>
</feature>
<evidence type="ECO:0000313" key="3">
    <source>
        <dbReference type="EMBL" id="KAH3820291.1"/>
    </source>
</evidence>
<sequence>MILSVLFVLGLIRVGAAVENVAVPCIANNNTCSDNKKVCEKGFCHIALGEKCTILTEQPSPSQNGDMVTTAQNGGSSEKPQSTTAGSGGQQMTTAGGGDKLSSSPITTATTATTEPSSTSVASSTSSGNGASSSVGGRKKRSEDETRECVTNAVCKQAGEHKICACAGGFSKDANGLCAEDAGSGAFTFFRPAITMLTTIMTLMHSIY</sequence>
<dbReference type="Proteomes" id="UP000828390">
    <property type="component" value="Unassembled WGS sequence"/>
</dbReference>
<feature type="chain" id="PRO_5038492476" evidence="2">
    <location>
        <begin position="18"/>
        <end position="208"/>
    </location>
</feature>
<organism evidence="3 4">
    <name type="scientific">Dreissena polymorpha</name>
    <name type="common">Zebra mussel</name>
    <name type="synonym">Mytilus polymorpha</name>
    <dbReference type="NCBI Taxonomy" id="45954"/>
    <lineage>
        <taxon>Eukaryota</taxon>
        <taxon>Metazoa</taxon>
        <taxon>Spiralia</taxon>
        <taxon>Lophotrochozoa</taxon>
        <taxon>Mollusca</taxon>
        <taxon>Bivalvia</taxon>
        <taxon>Autobranchia</taxon>
        <taxon>Heteroconchia</taxon>
        <taxon>Euheterodonta</taxon>
        <taxon>Imparidentia</taxon>
        <taxon>Neoheterodontei</taxon>
        <taxon>Myida</taxon>
        <taxon>Dreissenoidea</taxon>
        <taxon>Dreissenidae</taxon>
        <taxon>Dreissena</taxon>
    </lineage>
</organism>
<keyword evidence="4" id="KW-1185">Reference proteome</keyword>
<feature type="signal peptide" evidence="2">
    <location>
        <begin position="1"/>
        <end position="17"/>
    </location>
</feature>
<proteinExistence type="predicted"/>